<dbReference type="Proteomes" id="UP000179807">
    <property type="component" value="Unassembled WGS sequence"/>
</dbReference>
<feature type="binding site" evidence="5">
    <location>
        <position position="83"/>
    </location>
    <ligand>
        <name>[4Fe-4S] cluster</name>
        <dbReference type="ChEBI" id="CHEBI:49883"/>
        <note>4Fe-4S-S-AdoMet</note>
    </ligand>
</feature>
<dbReference type="SFLD" id="SFLDS00029">
    <property type="entry name" value="Radical_SAM"/>
    <property type="match status" value="1"/>
</dbReference>
<dbReference type="InterPro" id="IPR006638">
    <property type="entry name" value="Elp3/MiaA/NifB-like_rSAM"/>
</dbReference>
<protein>
    <submittedName>
        <fullName evidence="7">Radical SAM domain containing protein</fullName>
    </submittedName>
</protein>
<keyword evidence="1 5" id="KW-0949">S-adenosyl-L-methionine</keyword>
<evidence type="ECO:0000256" key="5">
    <source>
        <dbReference type="PIRSR" id="PIRSR004762-1"/>
    </source>
</evidence>
<dbReference type="InterPro" id="IPR034422">
    <property type="entry name" value="HydE/PylB-like"/>
</dbReference>
<dbReference type="PANTHER" id="PTHR43726:SF1">
    <property type="entry name" value="BIOTIN SYNTHASE"/>
    <property type="match status" value="1"/>
</dbReference>
<feature type="binding site" evidence="5">
    <location>
        <position position="76"/>
    </location>
    <ligand>
        <name>[4Fe-4S] cluster</name>
        <dbReference type="ChEBI" id="CHEBI:49883"/>
        <note>4Fe-4S-S-AdoMet</note>
    </ligand>
</feature>
<dbReference type="InterPro" id="IPR024021">
    <property type="entry name" value="FeFe-hyd_HydE_rSAM"/>
</dbReference>
<dbReference type="GO" id="GO:0046872">
    <property type="term" value="F:metal ion binding"/>
    <property type="evidence" value="ECO:0007669"/>
    <property type="project" value="UniProtKB-KW"/>
</dbReference>
<gene>
    <name evidence="7" type="ORF">TRFO_11457</name>
</gene>
<evidence type="ECO:0000256" key="2">
    <source>
        <dbReference type="ARBA" id="ARBA00022723"/>
    </source>
</evidence>
<feature type="domain" description="Radical SAM core" evidence="6">
    <location>
        <begin position="62"/>
        <end position="294"/>
    </location>
</feature>
<dbReference type="InterPro" id="IPR007197">
    <property type="entry name" value="rSAM"/>
</dbReference>
<dbReference type="SFLD" id="SFLDG01280">
    <property type="entry name" value="HydE/PylB-like"/>
    <property type="match status" value="1"/>
</dbReference>
<evidence type="ECO:0000256" key="4">
    <source>
        <dbReference type="ARBA" id="ARBA00023014"/>
    </source>
</evidence>
<dbReference type="SFLD" id="SFLDG01060">
    <property type="entry name" value="BATS_domain_containing"/>
    <property type="match status" value="1"/>
</dbReference>
<dbReference type="VEuPathDB" id="TrichDB:TRFO_11457"/>
<dbReference type="PROSITE" id="PS51918">
    <property type="entry name" value="RADICAL_SAM"/>
    <property type="match status" value="1"/>
</dbReference>
<dbReference type="AlphaFoldDB" id="A0A1J4J5N3"/>
<comment type="cofactor">
    <cofactor evidence="5">
        <name>[4Fe-4S] cluster</name>
        <dbReference type="ChEBI" id="CHEBI:49883"/>
    </cofactor>
    <text evidence="5">Binds 1 [4Fe-4S] cluster. The cluster is coordinated with 3 cysteines and an exchangeable S-adenosyl-L-methionine.</text>
</comment>
<dbReference type="EMBL" id="MLAK01001359">
    <property type="protein sequence ID" value="OHS93977.1"/>
    <property type="molecule type" value="Genomic_DNA"/>
</dbReference>
<proteinExistence type="predicted"/>
<comment type="caution">
    <text evidence="7">The sequence shown here is derived from an EMBL/GenBank/DDBJ whole genome shotgun (WGS) entry which is preliminary data.</text>
</comment>
<dbReference type="PANTHER" id="PTHR43726">
    <property type="entry name" value="3-METHYLORNITHINE SYNTHASE"/>
    <property type="match status" value="1"/>
</dbReference>
<evidence type="ECO:0000313" key="7">
    <source>
        <dbReference type="EMBL" id="OHS93977.1"/>
    </source>
</evidence>
<dbReference type="PIRSF" id="PIRSF004762">
    <property type="entry name" value="CHP00423"/>
    <property type="match status" value="1"/>
</dbReference>
<dbReference type="InterPro" id="IPR058240">
    <property type="entry name" value="rSAM_sf"/>
</dbReference>
<dbReference type="SFLD" id="SFLDG01082">
    <property type="entry name" value="B12-binding_domain_containing"/>
    <property type="match status" value="1"/>
</dbReference>
<organism evidence="7 8">
    <name type="scientific">Tritrichomonas foetus</name>
    <dbReference type="NCBI Taxonomy" id="1144522"/>
    <lineage>
        <taxon>Eukaryota</taxon>
        <taxon>Metamonada</taxon>
        <taxon>Parabasalia</taxon>
        <taxon>Tritrichomonadida</taxon>
        <taxon>Tritrichomonadidae</taxon>
        <taxon>Tritrichomonas</taxon>
    </lineage>
</organism>
<dbReference type="Pfam" id="PF04055">
    <property type="entry name" value="Radical_SAM"/>
    <property type="match status" value="1"/>
</dbReference>
<dbReference type="Gene3D" id="3.20.20.70">
    <property type="entry name" value="Aldolase class I"/>
    <property type="match status" value="1"/>
</dbReference>
<evidence type="ECO:0000256" key="1">
    <source>
        <dbReference type="ARBA" id="ARBA00022691"/>
    </source>
</evidence>
<dbReference type="GeneID" id="94830749"/>
<dbReference type="RefSeq" id="XP_068347114.1">
    <property type="nucleotide sequence ID" value="XM_068496045.1"/>
</dbReference>
<reference evidence="7" key="1">
    <citation type="submission" date="2016-10" db="EMBL/GenBank/DDBJ databases">
        <authorList>
            <person name="Benchimol M."/>
            <person name="Almeida L.G."/>
            <person name="Vasconcelos A.T."/>
            <person name="Perreira-Neves A."/>
            <person name="Rosa I.A."/>
            <person name="Tasca T."/>
            <person name="Bogo M.R."/>
            <person name="de Souza W."/>
        </authorList>
    </citation>
    <scope>NUCLEOTIDE SEQUENCE [LARGE SCALE GENOMIC DNA]</scope>
    <source>
        <strain evidence="7">K</strain>
    </source>
</reference>
<evidence type="ECO:0000259" key="6">
    <source>
        <dbReference type="PROSITE" id="PS51918"/>
    </source>
</evidence>
<dbReference type="CDD" id="cd01335">
    <property type="entry name" value="Radical_SAM"/>
    <property type="match status" value="1"/>
</dbReference>
<dbReference type="SMART" id="SM00729">
    <property type="entry name" value="Elp3"/>
    <property type="match status" value="1"/>
</dbReference>
<dbReference type="OrthoDB" id="188276at2759"/>
<dbReference type="InterPro" id="IPR013785">
    <property type="entry name" value="Aldolase_TIM"/>
</dbReference>
<sequence length="384" mass="43877">MLYTLRKPTRSLPSFSSSLKAALASEKLSHDQIVSLLQTTNPSEVEQLHCEADKLTRKIFGDYVSIRGIVEFSNTCEKACHYCGVPTYNDKFLIDQESILECCDFMYEKGYRNLVLQSGEVTTNERIEWVLELLHRVKTKFGSEKDTGMCVVLSIGELSRQQYQKLFDAGANRYLLRIESSDPELYASMHPKKNHSFERRLEALRDLKSIGYVTGTGVMVGVPNQTFDHLAHDIEFFRDEGYHMIGLGPYLIHNDTIMGRKLMKETTADERKEADQLKADITLNTYDVIRLTCPLVNIAATTALETLSAGYKKKALTGGANVLMPIITPKQFRSGYQLYEGKKEVDMDRLQTHEMMLNLMKTINKTPMFKRWNHPPLYTKTQSK</sequence>
<evidence type="ECO:0000256" key="3">
    <source>
        <dbReference type="ARBA" id="ARBA00023004"/>
    </source>
</evidence>
<evidence type="ECO:0000313" key="8">
    <source>
        <dbReference type="Proteomes" id="UP000179807"/>
    </source>
</evidence>
<keyword evidence="4 5" id="KW-0411">Iron-sulfur</keyword>
<keyword evidence="3 5" id="KW-0408">Iron</keyword>
<name>A0A1J4J5N3_9EUKA</name>
<accession>A0A1J4J5N3</accession>
<dbReference type="SUPFAM" id="SSF102114">
    <property type="entry name" value="Radical SAM enzymes"/>
    <property type="match status" value="1"/>
</dbReference>
<feature type="binding site" evidence="5">
    <location>
        <position position="80"/>
    </location>
    <ligand>
        <name>[4Fe-4S] cluster</name>
        <dbReference type="ChEBI" id="CHEBI:49883"/>
        <note>4Fe-4S-S-AdoMet</note>
    </ligand>
</feature>
<dbReference type="GO" id="GO:0016740">
    <property type="term" value="F:transferase activity"/>
    <property type="evidence" value="ECO:0007669"/>
    <property type="project" value="TreeGrafter"/>
</dbReference>
<keyword evidence="2" id="KW-0479">Metal-binding</keyword>
<dbReference type="NCBIfam" id="TIGR03956">
    <property type="entry name" value="rSAM_HydE"/>
    <property type="match status" value="1"/>
</dbReference>
<keyword evidence="8" id="KW-1185">Reference proteome</keyword>
<dbReference type="GO" id="GO:0051539">
    <property type="term" value="F:4 iron, 4 sulfur cluster binding"/>
    <property type="evidence" value="ECO:0007669"/>
    <property type="project" value="UniProtKB-KW"/>
</dbReference>
<keyword evidence="5" id="KW-0004">4Fe-4S</keyword>